<dbReference type="GO" id="GO:0016746">
    <property type="term" value="F:acyltransferase activity"/>
    <property type="evidence" value="ECO:0007669"/>
    <property type="project" value="UniProtKB-KW"/>
</dbReference>
<evidence type="ECO:0000256" key="2">
    <source>
        <dbReference type="ARBA" id="ARBA00022679"/>
    </source>
</evidence>
<feature type="domain" description="2-oxoacid dehydrogenase acyltransferase catalytic" evidence="5">
    <location>
        <begin position="31"/>
        <end position="246"/>
    </location>
</feature>
<protein>
    <submittedName>
        <fullName evidence="6">2-oxo acid dehydrogenase subunit E2</fullName>
    </submittedName>
</protein>
<proteinExistence type="predicted"/>
<dbReference type="Gene3D" id="3.30.559.10">
    <property type="entry name" value="Chloramphenicol acetyltransferase-like domain"/>
    <property type="match status" value="1"/>
</dbReference>
<organism evidence="6 7">
    <name type="scientific">Halobaculum litoreum</name>
    <dbReference type="NCBI Taxonomy" id="3031998"/>
    <lineage>
        <taxon>Archaea</taxon>
        <taxon>Methanobacteriati</taxon>
        <taxon>Methanobacteriota</taxon>
        <taxon>Stenosarchaea group</taxon>
        <taxon>Halobacteria</taxon>
        <taxon>Halobacteriales</taxon>
        <taxon>Haloferacaceae</taxon>
        <taxon>Halobaculum</taxon>
    </lineage>
</organism>
<comment type="caution">
    <text evidence="6">The sequence shown here is derived from an EMBL/GenBank/DDBJ whole genome shotgun (WGS) entry which is preliminary data.</text>
</comment>
<reference evidence="6 7" key="1">
    <citation type="journal article" date="2019" name="Int. J. Syst. Evol. Microbiol.">
        <title>The Global Catalogue of Microorganisms (GCM) 10K type strain sequencing project: providing services to taxonomists for standard genome sequencing and annotation.</title>
        <authorList>
            <consortium name="The Broad Institute Genomics Platform"/>
            <consortium name="The Broad Institute Genome Sequencing Center for Infectious Disease"/>
            <person name="Wu L."/>
            <person name="Ma J."/>
        </authorList>
    </citation>
    <scope>NUCLEOTIDE SEQUENCE [LARGE SCALE GENOMIC DNA]</scope>
    <source>
        <strain evidence="6 7">DT92</strain>
    </source>
</reference>
<evidence type="ECO:0000256" key="1">
    <source>
        <dbReference type="ARBA" id="ARBA00001938"/>
    </source>
</evidence>
<keyword evidence="7" id="KW-1185">Reference proteome</keyword>
<evidence type="ECO:0000313" key="6">
    <source>
        <dbReference type="EMBL" id="MFC7137845.1"/>
    </source>
</evidence>
<dbReference type="InterPro" id="IPR023213">
    <property type="entry name" value="CAT-like_dom_sf"/>
</dbReference>
<evidence type="ECO:0000256" key="4">
    <source>
        <dbReference type="SAM" id="MobiDB-lite"/>
    </source>
</evidence>
<keyword evidence="3" id="KW-0012">Acyltransferase</keyword>
<evidence type="ECO:0000259" key="5">
    <source>
        <dbReference type="Pfam" id="PF00198"/>
    </source>
</evidence>
<sequence>MADDPAGGDGTAGDDASDAAAPRTVREERTPTPMRRTIARRLHESYRDAVHVTATREVDAEPLLAAVEALEERTGRDVSVTDLLIVAVSETLDRHPSFNATFEDDTHRLYEEHNVCYGVDIDAGLVAPVIPDVASLSVADLNETREALVDRVLTGDFDAADLRGGTFTVSNLGPLGVDSFTPVINPPQVAILGVNRIRERAVPADTADETVAFRRHLPLDLSFDHRVVDGADAARFLDTLADRIEARSPEE</sequence>
<dbReference type="EMBL" id="JBHSZG010000008">
    <property type="protein sequence ID" value="MFC7137845.1"/>
    <property type="molecule type" value="Genomic_DNA"/>
</dbReference>
<dbReference type="Proteomes" id="UP001596368">
    <property type="component" value="Unassembled WGS sequence"/>
</dbReference>
<evidence type="ECO:0000256" key="3">
    <source>
        <dbReference type="ARBA" id="ARBA00023315"/>
    </source>
</evidence>
<dbReference type="Pfam" id="PF00198">
    <property type="entry name" value="2-oxoacid_dh"/>
    <property type="match status" value="1"/>
</dbReference>
<evidence type="ECO:0000313" key="7">
    <source>
        <dbReference type="Proteomes" id="UP001596368"/>
    </source>
</evidence>
<gene>
    <name evidence="6" type="ORF">ACFQRB_18180</name>
</gene>
<feature type="region of interest" description="Disordered" evidence="4">
    <location>
        <begin position="1"/>
        <end position="32"/>
    </location>
</feature>
<dbReference type="AlphaFoldDB" id="A0ABD5XXP3"/>
<dbReference type="InterPro" id="IPR050743">
    <property type="entry name" value="2-oxoacid_DH_E2_comp"/>
</dbReference>
<dbReference type="SUPFAM" id="SSF52777">
    <property type="entry name" value="CoA-dependent acyltransferases"/>
    <property type="match status" value="1"/>
</dbReference>
<comment type="cofactor">
    <cofactor evidence="1">
        <name>(R)-lipoate</name>
        <dbReference type="ChEBI" id="CHEBI:83088"/>
    </cofactor>
</comment>
<accession>A0ABD5XXP3</accession>
<dbReference type="InterPro" id="IPR001078">
    <property type="entry name" value="2-oxoacid_DH_actylTfrase"/>
</dbReference>
<keyword evidence="2" id="KW-0808">Transferase</keyword>
<name>A0ABD5XXP3_9EURY</name>
<dbReference type="PANTHER" id="PTHR43178">
    <property type="entry name" value="DIHYDROLIPOAMIDE ACETYLTRANSFERASE COMPONENT OF PYRUVATE DEHYDROGENASE COMPLEX"/>
    <property type="match status" value="1"/>
</dbReference>
<dbReference type="PANTHER" id="PTHR43178:SF5">
    <property type="entry name" value="LIPOAMIDE ACYLTRANSFERASE COMPONENT OF BRANCHED-CHAIN ALPHA-KETO ACID DEHYDROGENASE COMPLEX, MITOCHONDRIAL"/>
    <property type="match status" value="1"/>
</dbReference>